<accession>A0A1W0A4B7</accession>
<dbReference type="AlphaFoldDB" id="A0A1W0A4B7"/>
<gene>
    <name evidence="1" type="ORF">THRCLA_02686</name>
</gene>
<evidence type="ECO:0000313" key="2">
    <source>
        <dbReference type="Proteomes" id="UP000243217"/>
    </source>
</evidence>
<reference evidence="1 2" key="1">
    <citation type="journal article" date="2014" name="Genome Biol. Evol.">
        <title>The secreted proteins of Achlya hypogyna and Thraustotheca clavata identify the ancestral oomycete secretome and reveal gene acquisitions by horizontal gene transfer.</title>
        <authorList>
            <person name="Misner I."/>
            <person name="Blouin N."/>
            <person name="Leonard G."/>
            <person name="Richards T.A."/>
            <person name="Lane C.E."/>
        </authorList>
    </citation>
    <scope>NUCLEOTIDE SEQUENCE [LARGE SCALE GENOMIC DNA]</scope>
    <source>
        <strain evidence="1 2">ATCC 34112</strain>
    </source>
</reference>
<proteinExistence type="predicted"/>
<organism evidence="1 2">
    <name type="scientific">Thraustotheca clavata</name>
    <dbReference type="NCBI Taxonomy" id="74557"/>
    <lineage>
        <taxon>Eukaryota</taxon>
        <taxon>Sar</taxon>
        <taxon>Stramenopiles</taxon>
        <taxon>Oomycota</taxon>
        <taxon>Saprolegniomycetes</taxon>
        <taxon>Saprolegniales</taxon>
        <taxon>Achlyaceae</taxon>
        <taxon>Thraustotheca</taxon>
    </lineage>
</organism>
<comment type="caution">
    <text evidence="1">The sequence shown here is derived from an EMBL/GenBank/DDBJ whole genome shotgun (WGS) entry which is preliminary data.</text>
</comment>
<protein>
    <submittedName>
        <fullName evidence="1">Uncharacterized protein</fullName>
    </submittedName>
</protein>
<name>A0A1W0A4B7_9STRA</name>
<keyword evidence="2" id="KW-1185">Reference proteome</keyword>
<dbReference type="EMBL" id="JNBS01000500">
    <property type="protein sequence ID" value="OQS05133.1"/>
    <property type="molecule type" value="Genomic_DNA"/>
</dbReference>
<dbReference type="Proteomes" id="UP000243217">
    <property type="component" value="Unassembled WGS sequence"/>
</dbReference>
<sequence>MKCTSAINYSQTTMNLWTYFPLTSDDPPQWLMLREFSWFLVPMYYSRHTRRVMVYQKDTPDDLPELQCVPQHFLDHFLPSVKAVPMFGLVTKPLDAVKFTSDTFQVDNEFLWCSGWVILSGLYALCQDDLPNIFTNVIFQASMYCCHLDMRNEKMTLVPQLITFRYWKIHWYDFLAFH</sequence>
<evidence type="ECO:0000313" key="1">
    <source>
        <dbReference type="EMBL" id="OQS05133.1"/>
    </source>
</evidence>